<sequence>MINKVLKVLKDQLNVPLTELHDIVVVDDIAKHDDGASNLGDKVVITLLNVQEESTLKNASRYNKAQISTIPPKYEVKMESPRTYVNLYVMISANRDSYENALSNISKVIEVLQANNVLNYEASSINPEDGDFDFSFRIELHSIPFEQLSYVWGLLGGKVMPSVLYKISVVKITANKVPTDIVLIDDVNIQSITVDKQKDGITL</sequence>
<name>A0ABP9LW62_9FLAO</name>
<dbReference type="Proteomes" id="UP001500353">
    <property type="component" value="Unassembled WGS sequence"/>
</dbReference>
<accession>A0ABP9LW62</accession>
<keyword evidence="3" id="KW-1185">Reference proteome</keyword>
<reference evidence="3" key="1">
    <citation type="journal article" date="2019" name="Int. J. Syst. Evol. Microbiol.">
        <title>The Global Catalogue of Microorganisms (GCM) 10K type strain sequencing project: providing services to taxonomists for standard genome sequencing and annotation.</title>
        <authorList>
            <consortium name="The Broad Institute Genomics Platform"/>
            <consortium name="The Broad Institute Genome Sequencing Center for Infectious Disease"/>
            <person name="Wu L."/>
            <person name="Ma J."/>
        </authorList>
    </citation>
    <scope>NUCLEOTIDE SEQUENCE [LARGE SCALE GENOMIC DNA]</scope>
    <source>
        <strain evidence="3">JCM 18019</strain>
    </source>
</reference>
<dbReference type="EMBL" id="BAABHX010000001">
    <property type="protein sequence ID" value="GAA5084489.1"/>
    <property type="molecule type" value="Genomic_DNA"/>
</dbReference>
<evidence type="ECO:0000313" key="2">
    <source>
        <dbReference type="EMBL" id="GAA5084489.1"/>
    </source>
</evidence>
<proteinExistence type="predicted"/>
<comment type="caution">
    <text evidence="2">The sequence shown here is derived from an EMBL/GenBank/DDBJ whole genome shotgun (WGS) entry which is preliminary data.</text>
</comment>
<organism evidence="2 3">
    <name type="scientific">Chryseobacterium ginsengisoli</name>
    <dbReference type="NCBI Taxonomy" id="363853"/>
    <lineage>
        <taxon>Bacteria</taxon>
        <taxon>Pseudomonadati</taxon>
        <taxon>Bacteroidota</taxon>
        <taxon>Flavobacteriia</taxon>
        <taxon>Flavobacteriales</taxon>
        <taxon>Weeksellaceae</taxon>
        <taxon>Chryseobacterium group</taxon>
        <taxon>Chryseobacterium</taxon>
    </lineage>
</organism>
<gene>
    <name evidence="2" type="ORF">GCM10023210_04360</name>
</gene>
<dbReference type="RefSeq" id="WP_345200020.1">
    <property type="nucleotide sequence ID" value="NZ_BAABHX010000001.1"/>
</dbReference>
<protein>
    <recommendedName>
        <fullName evidence="1">Pvc16 N-terminal domain-containing protein</fullName>
    </recommendedName>
</protein>
<feature type="domain" description="Pvc16 N-terminal" evidence="1">
    <location>
        <begin position="5"/>
        <end position="179"/>
    </location>
</feature>
<dbReference type="Pfam" id="PF14065">
    <property type="entry name" value="Pvc16_N"/>
    <property type="match status" value="1"/>
</dbReference>
<evidence type="ECO:0000259" key="1">
    <source>
        <dbReference type="Pfam" id="PF14065"/>
    </source>
</evidence>
<evidence type="ECO:0000313" key="3">
    <source>
        <dbReference type="Proteomes" id="UP001500353"/>
    </source>
</evidence>
<dbReference type="InterPro" id="IPR025351">
    <property type="entry name" value="Pvc16_N"/>
</dbReference>